<proteinExistence type="predicted"/>
<organism evidence="4 5">
    <name type="scientific">Cytospora chrysosperma</name>
    <name type="common">Cytospora canker fungus</name>
    <name type="synonym">Sphaeria chrysosperma</name>
    <dbReference type="NCBI Taxonomy" id="252740"/>
    <lineage>
        <taxon>Eukaryota</taxon>
        <taxon>Fungi</taxon>
        <taxon>Dikarya</taxon>
        <taxon>Ascomycota</taxon>
        <taxon>Pezizomycotina</taxon>
        <taxon>Sordariomycetes</taxon>
        <taxon>Sordariomycetidae</taxon>
        <taxon>Diaporthales</taxon>
        <taxon>Cytosporaceae</taxon>
        <taxon>Cytospora</taxon>
    </lineage>
</organism>
<dbReference type="PANTHER" id="PTHR43877:SF2">
    <property type="entry name" value="AMINOALKYLPHOSPHONATE N-ACETYLTRANSFERASE-RELATED"/>
    <property type="match status" value="1"/>
</dbReference>
<dbReference type="InterPro" id="IPR000182">
    <property type="entry name" value="GNAT_dom"/>
</dbReference>
<dbReference type="PANTHER" id="PTHR43877">
    <property type="entry name" value="AMINOALKYLPHOSPHONATE N-ACETYLTRANSFERASE-RELATED-RELATED"/>
    <property type="match status" value="1"/>
</dbReference>
<feature type="domain" description="N-acetyltransferase" evidence="3">
    <location>
        <begin position="9"/>
        <end position="162"/>
    </location>
</feature>
<evidence type="ECO:0000256" key="2">
    <source>
        <dbReference type="ARBA" id="ARBA00023315"/>
    </source>
</evidence>
<evidence type="ECO:0000259" key="3">
    <source>
        <dbReference type="PROSITE" id="PS51186"/>
    </source>
</evidence>
<protein>
    <recommendedName>
        <fullName evidence="3">N-acetyltransferase domain-containing protein</fullName>
    </recommendedName>
</protein>
<gene>
    <name evidence="4" type="ORF">VSDG_05600</name>
</gene>
<keyword evidence="1" id="KW-0808">Transferase</keyword>
<dbReference type="Pfam" id="PF00583">
    <property type="entry name" value="Acetyltransf_1"/>
    <property type="match status" value="1"/>
</dbReference>
<keyword evidence="2" id="KW-0012">Acyltransferase</keyword>
<keyword evidence="5" id="KW-1185">Reference proteome</keyword>
<evidence type="ECO:0000313" key="5">
    <source>
        <dbReference type="Proteomes" id="UP000284375"/>
    </source>
</evidence>
<name>A0A423W061_CYTCH</name>
<reference evidence="4 5" key="1">
    <citation type="submission" date="2015-09" db="EMBL/GenBank/DDBJ databases">
        <title>Host preference determinants of Valsa canker pathogens revealed by comparative genomics.</title>
        <authorList>
            <person name="Yin Z."/>
            <person name="Huang L."/>
        </authorList>
    </citation>
    <scope>NUCLEOTIDE SEQUENCE [LARGE SCALE GENOMIC DNA]</scope>
    <source>
        <strain evidence="4 5">YSFL</strain>
    </source>
</reference>
<dbReference type="OrthoDB" id="329272at2759"/>
<sequence length="168" mass="18875">MMGRHNQDAVIERAQASDSDAIKQMVTSAYAKYVPRMGGQEPAPMKKDYQAIITSQSQEVFVLRRQIDGEVVGSVLLSDLGDGSIKVNNLVVGPLAQGRGYGRLLMNHAEDVARERGRTAMVLFTNEKMTENITLYAKMGFVETGRREEDGYHRVYFPFDLLNWICIL</sequence>
<dbReference type="InterPro" id="IPR016181">
    <property type="entry name" value="Acyl_CoA_acyltransferase"/>
</dbReference>
<dbReference type="InterPro" id="IPR050832">
    <property type="entry name" value="Bact_Acetyltransf"/>
</dbReference>
<dbReference type="PROSITE" id="PS51186">
    <property type="entry name" value="GNAT"/>
    <property type="match status" value="1"/>
</dbReference>
<dbReference type="EMBL" id="LJZO01000019">
    <property type="protein sequence ID" value="ROV96738.1"/>
    <property type="molecule type" value="Genomic_DNA"/>
</dbReference>
<accession>A0A423W061</accession>
<dbReference type="SUPFAM" id="SSF55729">
    <property type="entry name" value="Acyl-CoA N-acyltransferases (Nat)"/>
    <property type="match status" value="1"/>
</dbReference>
<dbReference type="AlphaFoldDB" id="A0A423W061"/>
<dbReference type="CDD" id="cd04301">
    <property type="entry name" value="NAT_SF"/>
    <property type="match status" value="1"/>
</dbReference>
<dbReference type="GO" id="GO:0016747">
    <property type="term" value="F:acyltransferase activity, transferring groups other than amino-acyl groups"/>
    <property type="evidence" value="ECO:0007669"/>
    <property type="project" value="InterPro"/>
</dbReference>
<evidence type="ECO:0000256" key="1">
    <source>
        <dbReference type="ARBA" id="ARBA00022679"/>
    </source>
</evidence>
<dbReference type="Gene3D" id="3.40.630.30">
    <property type="match status" value="1"/>
</dbReference>
<dbReference type="Proteomes" id="UP000284375">
    <property type="component" value="Unassembled WGS sequence"/>
</dbReference>
<evidence type="ECO:0000313" key="4">
    <source>
        <dbReference type="EMBL" id="ROV96738.1"/>
    </source>
</evidence>
<comment type="caution">
    <text evidence="4">The sequence shown here is derived from an EMBL/GenBank/DDBJ whole genome shotgun (WGS) entry which is preliminary data.</text>
</comment>